<name>A0ACD4NJE6_9HYPH</name>
<dbReference type="EMBL" id="CP113520">
    <property type="protein sequence ID" value="WAJ26982.1"/>
    <property type="molecule type" value="Genomic_DNA"/>
</dbReference>
<gene>
    <name evidence="1" type="ORF">OXU80_19235</name>
</gene>
<dbReference type="Proteomes" id="UP001163223">
    <property type="component" value="Chromosome"/>
</dbReference>
<protein>
    <submittedName>
        <fullName evidence="1">Uncharacterized protein</fullName>
    </submittedName>
</protein>
<accession>A0ACD4NJE6</accession>
<reference evidence="1" key="1">
    <citation type="submission" date="2022-11" db="EMBL/GenBank/DDBJ databases">
        <title>beta-Carotene-producing bacterium, Jeongeuplla avenae sp. nov., alleviates the salt stress of Arabidopsis seedlings.</title>
        <authorList>
            <person name="Jiang L."/>
            <person name="Lee J."/>
        </authorList>
    </citation>
    <scope>NUCLEOTIDE SEQUENCE</scope>
    <source>
        <strain evidence="1">DY_R2A_6</strain>
    </source>
</reference>
<proteinExistence type="predicted"/>
<keyword evidence="2" id="KW-1185">Reference proteome</keyword>
<evidence type="ECO:0000313" key="1">
    <source>
        <dbReference type="EMBL" id="WAJ26982.1"/>
    </source>
</evidence>
<evidence type="ECO:0000313" key="2">
    <source>
        <dbReference type="Proteomes" id="UP001163223"/>
    </source>
</evidence>
<organism evidence="1 2">
    <name type="scientific">Antarcticirhabdus aurantiaca</name>
    <dbReference type="NCBI Taxonomy" id="2606717"/>
    <lineage>
        <taxon>Bacteria</taxon>
        <taxon>Pseudomonadati</taxon>
        <taxon>Pseudomonadota</taxon>
        <taxon>Alphaproteobacteria</taxon>
        <taxon>Hyphomicrobiales</taxon>
        <taxon>Aurantimonadaceae</taxon>
        <taxon>Antarcticirhabdus</taxon>
    </lineage>
</organism>
<sequence length="132" mass="14008">MNASPEHAELMAALSAPRLADPTPAEFWQTALAAFSLGILAMILLVALLALVSRRRDAPFAASLARLDAARALQPERRLLVQAQVLRELSAKRPRPALAALAREIGAALYAPAPTLDPDATDAAIRAALRRG</sequence>